<dbReference type="SUPFAM" id="SSF54637">
    <property type="entry name" value="Thioesterase/thiol ester dehydrase-isomerase"/>
    <property type="match status" value="1"/>
</dbReference>
<dbReference type="CDD" id="cd03443">
    <property type="entry name" value="PaaI_thioesterase"/>
    <property type="match status" value="1"/>
</dbReference>
<dbReference type="InterPro" id="IPR006683">
    <property type="entry name" value="Thioestr_dom"/>
</dbReference>
<protein>
    <submittedName>
        <fullName evidence="3">Aromatic compound degradation protein PaaI</fullName>
    </submittedName>
</protein>
<reference evidence="3" key="1">
    <citation type="submission" date="2023-02" db="EMBL/GenBank/DDBJ databases">
        <title>Actinomadura rubrobrunea NBRC 14622.</title>
        <authorList>
            <person name="Ichikawa N."/>
            <person name="Sato H."/>
            <person name="Tonouchi N."/>
        </authorList>
    </citation>
    <scope>NUCLEOTIDE SEQUENCE</scope>
    <source>
        <strain evidence="3">NBRC 14622</strain>
    </source>
</reference>
<keyword evidence="4" id="KW-1185">Reference proteome</keyword>
<organism evidence="3 4">
    <name type="scientific">Actinomadura rubrobrunea</name>
    <dbReference type="NCBI Taxonomy" id="115335"/>
    <lineage>
        <taxon>Bacteria</taxon>
        <taxon>Bacillati</taxon>
        <taxon>Actinomycetota</taxon>
        <taxon>Actinomycetes</taxon>
        <taxon>Streptosporangiales</taxon>
        <taxon>Thermomonosporaceae</taxon>
        <taxon>Actinomadura</taxon>
    </lineage>
</organism>
<dbReference type="Gene3D" id="3.10.129.10">
    <property type="entry name" value="Hotdog Thioesterase"/>
    <property type="match status" value="1"/>
</dbReference>
<dbReference type="Proteomes" id="UP001165124">
    <property type="component" value="Unassembled WGS sequence"/>
</dbReference>
<dbReference type="RefSeq" id="WP_067909655.1">
    <property type="nucleotide sequence ID" value="NZ_BSRZ01000017.1"/>
</dbReference>
<gene>
    <name evidence="3" type="ORF">Arub01_50520</name>
</gene>
<evidence type="ECO:0000256" key="1">
    <source>
        <dbReference type="ARBA" id="ARBA00022801"/>
    </source>
</evidence>
<accession>A0A9W6Q1F3</accession>
<dbReference type="EMBL" id="BSRZ01000017">
    <property type="protein sequence ID" value="GLW66808.1"/>
    <property type="molecule type" value="Genomic_DNA"/>
</dbReference>
<proteinExistence type="predicted"/>
<dbReference type="PANTHER" id="PTHR43240:SF8">
    <property type="entry name" value="PHENYLACETIC ACID DEGRADATION-RELATED PROTEIN"/>
    <property type="match status" value="1"/>
</dbReference>
<comment type="caution">
    <text evidence="3">The sequence shown here is derived from an EMBL/GenBank/DDBJ whole genome shotgun (WGS) entry which is preliminary data.</text>
</comment>
<dbReference type="GO" id="GO:0005829">
    <property type="term" value="C:cytosol"/>
    <property type="evidence" value="ECO:0007669"/>
    <property type="project" value="TreeGrafter"/>
</dbReference>
<keyword evidence="1" id="KW-0378">Hydrolase</keyword>
<sequence length="130" mass="13648">MTTDDLLEAMPFARALGVRIDAATPDEVAGRLEWAPERCTAGGVMHGGALMALADSLGAACAYLNLPADASTSTLNSTTSFFRAVRGGEVRAVARPLHVGRSTIVVQTDLHDGEGRRIAQVTQTQAVLSR</sequence>
<name>A0A9W6Q1F3_9ACTN</name>
<dbReference type="Pfam" id="PF03061">
    <property type="entry name" value="4HBT"/>
    <property type="match status" value="1"/>
</dbReference>
<dbReference type="NCBIfam" id="TIGR00369">
    <property type="entry name" value="unchar_dom_1"/>
    <property type="match status" value="1"/>
</dbReference>
<evidence type="ECO:0000313" key="3">
    <source>
        <dbReference type="EMBL" id="GLW66808.1"/>
    </source>
</evidence>
<dbReference type="PANTHER" id="PTHR43240">
    <property type="entry name" value="1,4-DIHYDROXY-2-NAPHTHOYL-COA THIOESTERASE 1"/>
    <property type="match status" value="1"/>
</dbReference>
<dbReference type="InterPro" id="IPR003736">
    <property type="entry name" value="PAAI_dom"/>
</dbReference>
<dbReference type="InterPro" id="IPR029069">
    <property type="entry name" value="HotDog_dom_sf"/>
</dbReference>
<dbReference type="AlphaFoldDB" id="A0A9W6Q1F3"/>
<feature type="domain" description="Thioesterase" evidence="2">
    <location>
        <begin position="42"/>
        <end position="118"/>
    </location>
</feature>
<evidence type="ECO:0000259" key="2">
    <source>
        <dbReference type="Pfam" id="PF03061"/>
    </source>
</evidence>
<dbReference type="GO" id="GO:0061522">
    <property type="term" value="F:1,4-dihydroxy-2-naphthoyl-CoA thioesterase activity"/>
    <property type="evidence" value="ECO:0007669"/>
    <property type="project" value="TreeGrafter"/>
</dbReference>
<evidence type="ECO:0000313" key="4">
    <source>
        <dbReference type="Proteomes" id="UP001165124"/>
    </source>
</evidence>